<comment type="caution">
    <text evidence="2">The sequence shown here is derived from an EMBL/GenBank/DDBJ whole genome shotgun (WGS) entry which is preliminary data.</text>
</comment>
<dbReference type="AlphaFoldDB" id="A0A9P9YDD9"/>
<proteinExistence type="predicted"/>
<evidence type="ECO:0000313" key="3">
    <source>
        <dbReference type="Proteomes" id="UP001059596"/>
    </source>
</evidence>
<dbReference type="EMBL" id="JAMKOV010000051">
    <property type="protein sequence ID" value="KAI8034974.1"/>
    <property type="molecule type" value="Genomic_DNA"/>
</dbReference>
<protein>
    <submittedName>
        <fullName evidence="2">Uncharacterized protein</fullName>
    </submittedName>
</protein>
<sequence>MMVQLGAPKWARLQQDIGQCIRIIARDCSVPLQLRGESLGAGQQGNTCPCFHSCRRNMKQLVDLVRTCLVYGFVMVFSLLTRFLKRCLDLSHSLAV</sequence>
<reference evidence="2" key="1">
    <citation type="journal article" date="2023" name="Genome Biol. Evol.">
        <title>Long-read-based Genome Assembly of Drosophila gunungcola Reveals Fewer Chemosensory Genes in Flower-breeding Species.</title>
        <authorList>
            <person name="Negi A."/>
            <person name="Liao B.Y."/>
            <person name="Yeh S.D."/>
        </authorList>
    </citation>
    <scope>NUCLEOTIDE SEQUENCE</scope>
    <source>
        <strain evidence="2">Sukarami</strain>
    </source>
</reference>
<keyword evidence="1" id="KW-1133">Transmembrane helix</keyword>
<evidence type="ECO:0000313" key="2">
    <source>
        <dbReference type="EMBL" id="KAI8034974.1"/>
    </source>
</evidence>
<organism evidence="2 3">
    <name type="scientific">Drosophila gunungcola</name>
    <name type="common">fruit fly</name>
    <dbReference type="NCBI Taxonomy" id="103775"/>
    <lineage>
        <taxon>Eukaryota</taxon>
        <taxon>Metazoa</taxon>
        <taxon>Ecdysozoa</taxon>
        <taxon>Arthropoda</taxon>
        <taxon>Hexapoda</taxon>
        <taxon>Insecta</taxon>
        <taxon>Pterygota</taxon>
        <taxon>Neoptera</taxon>
        <taxon>Endopterygota</taxon>
        <taxon>Diptera</taxon>
        <taxon>Brachycera</taxon>
        <taxon>Muscomorpha</taxon>
        <taxon>Ephydroidea</taxon>
        <taxon>Drosophilidae</taxon>
        <taxon>Drosophila</taxon>
        <taxon>Sophophora</taxon>
    </lineage>
</organism>
<accession>A0A9P9YDD9</accession>
<keyword evidence="1" id="KW-0812">Transmembrane</keyword>
<keyword evidence="3" id="KW-1185">Reference proteome</keyword>
<dbReference type="Proteomes" id="UP001059596">
    <property type="component" value="Unassembled WGS sequence"/>
</dbReference>
<keyword evidence="1" id="KW-0472">Membrane</keyword>
<evidence type="ECO:0000256" key="1">
    <source>
        <dbReference type="SAM" id="Phobius"/>
    </source>
</evidence>
<name>A0A9P9YDD9_9MUSC</name>
<gene>
    <name evidence="2" type="ORF">M5D96_012197</name>
</gene>
<feature type="transmembrane region" description="Helical" evidence="1">
    <location>
        <begin position="64"/>
        <end position="84"/>
    </location>
</feature>